<proteinExistence type="inferred from homology"/>
<keyword evidence="6" id="KW-1185">Reference proteome</keyword>
<evidence type="ECO:0000256" key="2">
    <source>
        <dbReference type="ARBA" id="ARBA00023002"/>
    </source>
</evidence>
<dbReference type="PRINTS" id="PR00081">
    <property type="entry name" value="GDHRDH"/>
</dbReference>
<accession>A0ABX8B4Z7</accession>
<dbReference type="Pfam" id="PF00106">
    <property type="entry name" value="adh_short"/>
    <property type="match status" value="1"/>
</dbReference>
<dbReference type="SMART" id="SM00822">
    <property type="entry name" value="PKS_KR"/>
    <property type="match status" value="1"/>
</dbReference>
<keyword evidence="2" id="KW-0560">Oxidoreductase</keyword>
<dbReference type="PROSITE" id="PS00061">
    <property type="entry name" value="ADH_SHORT"/>
    <property type="match status" value="1"/>
</dbReference>
<dbReference type="RefSeq" id="WP_211422871.1">
    <property type="nucleotide sequence ID" value="NZ_CP072642.1"/>
</dbReference>
<dbReference type="InterPro" id="IPR057326">
    <property type="entry name" value="KR_dom"/>
</dbReference>
<evidence type="ECO:0000259" key="4">
    <source>
        <dbReference type="SMART" id="SM00822"/>
    </source>
</evidence>
<dbReference type="InterPro" id="IPR002347">
    <property type="entry name" value="SDR_fam"/>
</dbReference>
<dbReference type="PANTHER" id="PTHR44196:SF1">
    <property type="entry name" value="DEHYDROGENASE_REDUCTASE SDR FAMILY MEMBER 7B"/>
    <property type="match status" value="1"/>
</dbReference>
<protein>
    <submittedName>
        <fullName evidence="5">SDR family NAD(P)-dependent oxidoreductase</fullName>
    </submittedName>
</protein>
<organism evidence="5 6">
    <name type="scientific">Chloracidobacterium sp. N</name>
    <dbReference type="NCBI Taxonomy" id="2821540"/>
    <lineage>
        <taxon>Bacteria</taxon>
        <taxon>Pseudomonadati</taxon>
        <taxon>Acidobacteriota</taxon>
        <taxon>Terriglobia</taxon>
        <taxon>Terriglobales</taxon>
        <taxon>Acidobacteriaceae</taxon>
        <taxon>Chloracidobacterium</taxon>
        <taxon>Chloracidobacterium aggregatum</taxon>
    </lineage>
</organism>
<evidence type="ECO:0000313" key="6">
    <source>
        <dbReference type="Proteomes" id="UP000677668"/>
    </source>
</evidence>
<dbReference type="InterPro" id="IPR020904">
    <property type="entry name" value="Sc_DH/Rdtase_CS"/>
</dbReference>
<dbReference type="InterPro" id="IPR036291">
    <property type="entry name" value="NAD(P)-bd_dom_sf"/>
</dbReference>
<feature type="domain" description="Ketoreductase" evidence="4">
    <location>
        <begin position="6"/>
        <end position="143"/>
    </location>
</feature>
<comment type="similarity">
    <text evidence="1 3">Belongs to the short-chain dehydrogenases/reductases (SDR) family.</text>
</comment>
<evidence type="ECO:0000256" key="1">
    <source>
        <dbReference type="ARBA" id="ARBA00006484"/>
    </source>
</evidence>
<gene>
    <name evidence="5" type="ORF">J8C05_03860</name>
</gene>
<dbReference type="EMBL" id="CP072642">
    <property type="protein sequence ID" value="QUV94589.1"/>
    <property type="molecule type" value="Genomic_DNA"/>
</dbReference>
<sequence length="259" mass="27969">MNIKDRVIVITGASSGIGAATARHLAAQGAKVVLFARREAQLQELAADIREQGGHALVVVGDVTQSHDVRRLMQETLATFGKLEVLVNNAGTGGGLNLCDTRDELLRQVLEVNVLGCALCAKYALPHLPPGGVIVNIGSVAGEVATVGMYTASKFAVRGFNDALRREVKGRGLHVVLVAPGFIRTEMTAGLRYAMPGPDIVARAIEKAIRSPRRKIVVPWWYRPLMYLGKIPPIADAIFGNPKTQARYRDRDSVKKLTT</sequence>
<dbReference type="Gene3D" id="3.40.50.720">
    <property type="entry name" value="NAD(P)-binding Rossmann-like Domain"/>
    <property type="match status" value="1"/>
</dbReference>
<reference evidence="5 6" key="1">
    <citation type="submission" date="2021-03" db="EMBL/GenBank/DDBJ databases">
        <title>Genomic and phenotypic characterization of Chloracidobacterium isolates provides evidence for multiple species.</title>
        <authorList>
            <person name="Saini M.K."/>
            <person name="Costas A.M.G."/>
            <person name="Tank M."/>
            <person name="Bryant D.A."/>
        </authorList>
    </citation>
    <scope>NUCLEOTIDE SEQUENCE [LARGE SCALE GENOMIC DNA]</scope>
    <source>
        <strain evidence="5 6">N</strain>
    </source>
</reference>
<dbReference type="PRINTS" id="PR00080">
    <property type="entry name" value="SDRFAMILY"/>
</dbReference>
<evidence type="ECO:0000256" key="3">
    <source>
        <dbReference type="RuleBase" id="RU000363"/>
    </source>
</evidence>
<dbReference type="Proteomes" id="UP000677668">
    <property type="component" value="Chromosome 1"/>
</dbReference>
<evidence type="ECO:0000313" key="5">
    <source>
        <dbReference type="EMBL" id="QUV94589.1"/>
    </source>
</evidence>
<dbReference type="SUPFAM" id="SSF51735">
    <property type="entry name" value="NAD(P)-binding Rossmann-fold domains"/>
    <property type="match status" value="1"/>
</dbReference>
<dbReference type="PANTHER" id="PTHR44196">
    <property type="entry name" value="DEHYDROGENASE/REDUCTASE SDR FAMILY MEMBER 7B"/>
    <property type="match status" value="1"/>
</dbReference>
<name>A0ABX8B4Z7_9BACT</name>